<proteinExistence type="predicted"/>
<dbReference type="EMBL" id="SNRW01000151">
    <property type="protein sequence ID" value="KAA6403011.1"/>
    <property type="molecule type" value="Genomic_DNA"/>
</dbReference>
<gene>
    <name evidence="2" type="ORF">EZS28_001454</name>
</gene>
<dbReference type="Gene3D" id="3.30.70.270">
    <property type="match status" value="1"/>
</dbReference>
<dbReference type="SUPFAM" id="SSF56672">
    <property type="entry name" value="DNA/RNA polymerases"/>
    <property type="match status" value="1"/>
</dbReference>
<dbReference type="InterPro" id="IPR000477">
    <property type="entry name" value="RT_dom"/>
</dbReference>
<dbReference type="InterPro" id="IPR043128">
    <property type="entry name" value="Rev_trsase/Diguanyl_cyclase"/>
</dbReference>
<dbReference type="Pfam" id="PF00078">
    <property type="entry name" value="RVT_1"/>
    <property type="match status" value="1"/>
</dbReference>
<dbReference type="PANTHER" id="PTHR33050:SF7">
    <property type="entry name" value="RIBONUCLEASE H"/>
    <property type="match status" value="1"/>
</dbReference>
<evidence type="ECO:0000259" key="1">
    <source>
        <dbReference type="PROSITE" id="PS50878"/>
    </source>
</evidence>
<dbReference type="InterPro" id="IPR052055">
    <property type="entry name" value="Hepadnavirus_pol/RT"/>
</dbReference>
<dbReference type="OrthoDB" id="5988448at2759"/>
<dbReference type="AlphaFoldDB" id="A0A5J4X6Y4"/>
<sequence length="264" mass="30990">MVESYVSDKEPNGTWRKILDASKLNKEIKNMHIKMHCLEDVQYLANQQDYSASPDLKSAFHHFTVSPNSMQYLAFNFNNNNYAYKATPFEIKYNPIIFAVAIESLFRQIRIHSQVIILNYCDDIFLIHKSKQMFKIQIKQIMKTLEQFEWIISTKKCEIEPKQIITFIGWILNLMEISTSMTKNRKLKMKQALKDWCNAIYQNKCGKIRQLAALIGRSNFLIPQIKEAFLYLVELDKAKTQALKSKLCDETMIANKRAIREQKC</sequence>
<evidence type="ECO:0000313" key="3">
    <source>
        <dbReference type="Proteomes" id="UP000324800"/>
    </source>
</evidence>
<dbReference type="Proteomes" id="UP000324800">
    <property type="component" value="Unassembled WGS sequence"/>
</dbReference>
<protein>
    <recommendedName>
        <fullName evidence="1">Reverse transcriptase domain-containing protein</fullName>
    </recommendedName>
</protein>
<dbReference type="InterPro" id="IPR043502">
    <property type="entry name" value="DNA/RNA_pol_sf"/>
</dbReference>
<reference evidence="2 3" key="1">
    <citation type="submission" date="2019-03" db="EMBL/GenBank/DDBJ databases">
        <title>Single cell metagenomics reveals metabolic interactions within the superorganism composed of flagellate Streblomastix strix and complex community of Bacteroidetes bacteria on its surface.</title>
        <authorList>
            <person name="Treitli S.C."/>
            <person name="Kolisko M."/>
            <person name="Husnik F."/>
            <person name="Keeling P."/>
            <person name="Hampl V."/>
        </authorList>
    </citation>
    <scope>NUCLEOTIDE SEQUENCE [LARGE SCALE GENOMIC DNA]</scope>
    <source>
        <strain evidence="2">ST1C</strain>
    </source>
</reference>
<comment type="caution">
    <text evidence="2">The sequence shown here is derived from an EMBL/GenBank/DDBJ whole genome shotgun (WGS) entry which is preliminary data.</text>
</comment>
<feature type="domain" description="Reverse transcriptase" evidence="1">
    <location>
        <begin position="1"/>
        <end position="172"/>
    </location>
</feature>
<evidence type="ECO:0000313" key="2">
    <source>
        <dbReference type="EMBL" id="KAA6403011.1"/>
    </source>
</evidence>
<dbReference type="PANTHER" id="PTHR33050">
    <property type="entry name" value="REVERSE TRANSCRIPTASE DOMAIN-CONTAINING PROTEIN"/>
    <property type="match status" value="1"/>
</dbReference>
<name>A0A5J4X6Y4_9EUKA</name>
<dbReference type="PROSITE" id="PS50878">
    <property type="entry name" value="RT_POL"/>
    <property type="match status" value="1"/>
</dbReference>
<organism evidence="2 3">
    <name type="scientific">Streblomastix strix</name>
    <dbReference type="NCBI Taxonomy" id="222440"/>
    <lineage>
        <taxon>Eukaryota</taxon>
        <taxon>Metamonada</taxon>
        <taxon>Preaxostyla</taxon>
        <taxon>Oxymonadida</taxon>
        <taxon>Streblomastigidae</taxon>
        <taxon>Streblomastix</taxon>
    </lineage>
</organism>
<accession>A0A5J4X6Y4</accession>